<feature type="compositionally biased region" description="Basic and acidic residues" evidence="2">
    <location>
        <begin position="583"/>
        <end position="595"/>
    </location>
</feature>
<dbReference type="PANTHER" id="PTHR34121:SF8">
    <property type="match status" value="1"/>
</dbReference>
<dbReference type="EMBL" id="KV005005">
    <property type="protein sequence ID" value="KZV35066.1"/>
    <property type="molecule type" value="Genomic_DNA"/>
</dbReference>
<organism evidence="3 4">
    <name type="scientific">Dorcoceras hygrometricum</name>
    <dbReference type="NCBI Taxonomy" id="472368"/>
    <lineage>
        <taxon>Eukaryota</taxon>
        <taxon>Viridiplantae</taxon>
        <taxon>Streptophyta</taxon>
        <taxon>Embryophyta</taxon>
        <taxon>Tracheophyta</taxon>
        <taxon>Spermatophyta</taxon>
        <taxon>Magnoliopsida</taxon>
        <taxon>eudicotyledons</taxon>
        <taxon>Gunneridae</taxon>
        <taxon>Pentapetalae</taxon>
        <taxon>asterids</taxon>
        <taxon>lamiids</taxon>
        <taxon>Lamiales</taxon>
        <taxon>Gesneriaceae</taxon>
        <taxon>Didymocarpoideae</taxon>
        <taxon>Trichosporeae</taxon>
        <taxon>Loxocarpinae</taxon>
        <taxon>Dorcoceras</taxon>
    </lineage>
</organism>
<protein>
    <submittedName>
        <fullName evidence="3">Uncharacterized protein</fullName>
    </submittedName>
</protein>
<gene>
    <name evidence="3" type="ORF">F511_04371</name>
</gene>
<evidence type="ECO:0000256" key="1">
    <source>
        <dbReference type="SAM" id="Coils"/>
    </source>
</evidence>
<accession>A0A2Z7BLA1</accession>
<dbReference type="PANTHER" id="PTHR34121">
    <property type="entry name" value="MYOSIN-11"/>
    <property type="match status" value="1"/>
</dbReference>
<keyword evidence="1" id="KW-0175">Coiled coil</keyword>
<keyword evidence="4" id="KW-1185">Reference proteome</keyword>
<dbReference type="OrthoDB" id="2019255at2759"/>
<name>A0A2Z7BLA1_9LAMI</name>
<evidence type="ECO:0000313" key="3">
    <source>
        <dbReference type="EMBL" id="KZV35066.1"/>
    </source>
</evidence>
<feature type="compositionally biased region" description="Basic and acidic residues" evidence="2">
    <location>
        <begin position="536"/>
        <end position="568"/>
    </location>
</feature>
<dbReference type="Proteomes" id="UP000250235">
    <property type="component" value="Unassembled WGS sequence"/>
</dbReference>
<evidence type="ECO:0000256" key="2">
    <source>
        <dbReference type="SAM" id="MobiDB-lite"/>
    </source>
</evidence>
<feature type="region of interest" description="Disordered" evidence="2">
    <location>
        <begin position="524"/>
        <end position="595"/>
    </location>
</feature>
<evidence type="ECO:0000313" key="4">
    <source>
        <dbReference type="Proteomes" id="UP000250235"/>
    </source>
</evidence>
<reference evidence="3 4" key="1">
    <citation type="journal article" date="2015" name="Proc. Natl. Acad. Sci. U.S.A.">
        <title>The resurrection genome of Boea hygrometrica: A blueprint for survival of dehydration.</title>
        <authorList>
            <person name="Xiao L."/>
            <person name="Yang G."/>
            <person name="Zhang L."/>
            <person name="Yang X."/>
            <person name="Zhao S."/>
            <person name="Ji Z."/>
            <person name="Zhou Q."/>
            <person name="Hu M."/>
            <person name="Wang Y."/>
            <person name="Chen M."/>
            <person name="Xu Y."/>
            <person name="Jin H."/>
            <person name="Xiao X."/>
            <person name="Hu G."/>
            <person name="Bao F."/>
            <person name="Hu Y."/>
            <person name="Wan P."/>
            <person name="Li L."/>
            <person name="Deng X."/>
            <person name="Kuang T."/>
            <person name="Xiang C."/>
            <person name="Zhu J.K."/>
            <person name="Oliver M.J."/>
            <person name="He Y."/>
        </authorList>
    </citation>
    <scope>NUCLEOTIDE SEQUENCE [LARGE SCALE GENOMIC DNA]</scope>
    <source>
        <strain evidence="4">cv. XS01</strain>
    </source>
</reference>
<feature type="coiled-coil region" evidence="1">
    <location>
        <begin position="271"/>
        <end position="309"/>
    </location>
</feature>
<dbReference type="AlphaFoldDB" id="A0A2Z7BLA1"/>
<sequence>MSWIRSAMSRAVEAGGSGQLSSAVRSYKDTVVHRAGQAVAGGAKLFQDRIILYYDHDLGGEPMNFRDVFLHSQALEGITLSLILEEPTDEEISLLLEIFGLCLMGGKVAHNATVNIIRNLAKAFSNYNDEILAKREELLQHAQEAIAGLKKNAALVRIDSEVSSIHHKLHDKQIPRSCNKSSEAAIEMPTESPEDEVEQIKLCSRLEELLLWKKVLKIGDSPIAHNRKVDKLKVLSESLVSSASKAEKCISDIRTQKEEALKFRVTKTSEVSLLEKELVAEIEALERQKDKLEAELKKVINALTSAHGRLQNTREERYQFDEASNEILQHFKLKEDELSRAIASYRAEAEVCDIFVQFLETTWAFQSSYSEQKDKLVNEELERHEEYFANLAMSLLSAYEEELRPSIASIRELVENLKLVEKLNRLDAAAAKQGKIDVIDPRRRLQEQYQIIETKFQTAFSVVENIKQQLPTNDNVISRKSDTKIKELLDALELIKHEFESIERPTLEINTPLISVETPSKAKASRIPFLSPRQPPQDKPEPLGKKSSDAGEQLSKLKMELELEDHGLDNSMDGICDWEFDDKEPRKSVQESSKI</sequence>
<proteinExistence type="predicted"/>